<dbReference type="InterPro" id="IPR010095">
    <property type="entry name" value="Cas12f1-like_TNB"/>
</dbReference>
<sequence length="96" mass="10661">WNDKQIVKINRFYPSSKTCCECGWINQDLNLSIREWTCENGHVLDRDLNAAKNILKEGLKIISSGTGDYTGGDSNKTLATKHKSVKPEAHLSLANG</sequence>
<feature type="non-terminal residue" evidence="4">
    <location>
        <position position="1"/>
    </location>
</feature>
<evidence type="ECO:0000259" key="3">
    <source>
        <dbReference type="Pfam" id="PF07282"/>
    </source>
</evidence>
<comment type="caution">
    <text evidence="4">The sequence shown here is derived from an EMBL/GenBank/DDBJ whole genome shotgun (WGS) entry which is preliminary data.</text>
</comment>
<dbReference type="EMBL" id="JACOIJ010000004">
    <property type="protein sequence ID" value="MBD1428747.1"/>
    <property type="molecule type" value="Genomic_DNA"/>
</dbReference>
<feature type="domain" description="Cas12f1-like TNB" evidence="3">
    <location>
        <begin position="1"/>
        <end position="54"/>
    </location>
</feature>
<reference evidence="4 5" key="1">
    <citation type="submission" date="2020-08" db="EMBL/GenBank/DDBJ databases">
        <title>Sphingobacterium sp. DN04309 isolated from aquaculture water.</title>
        <authorList>
            <person name="Zhang M."/>
        </authorList>
    </citation>
    <scope>NUCLEOTIDE SEQUENCE [LARGE SCALE GENOMIC DNA]</scope>
    <source>
        <strain evidence="4 5">DN04309</strain>
    </source>
</reference>
<keyword evidence="5" id="KW-1185">Reference proteome</keyword>
<evidence type="ECO:0000313" key="5">
    <source>
        <dbReference type="Proteomes" id="UP000651271"/>
    </source>
</evidence>
<keyword evidence="1" id="KW-0238">DNA-binding</keyword>
<dbReference type="Pfam" id="PF07282">
    <property type="entry name" value="Cas12f1-like_TNB"/>
    <property type="match status" value="1"/>
</dbReference>
<protein>
    <submittedName>
        <fullName evidence="4">Transposase</fullName>
    </submittedName>
</protein>
<feature type="region of interest" description="Disordered" evidence="2">
    <location>
        <begin position="73"/>
        <end position="96"/>
    </location>
</feature>
<proteinExistence type="predicted"/>
<evidence type="ECO:0000256" key="2">
    <source>
        <dbReference type="SAM" id="MobiDB-lite"/>
    </source>
</evidence>
<organism evidence="4 5">
    <name type="scientific">Sphingobacterium litopenaei</name>
    <dbReference type="NCBI Taxonomy" id="2763500"/>
    <lineage>
        <taxon>Bacteria</taxon>
        <taxon>Pseudomonadati</taxon>
        <taxon>Bacteroidota</taxon>
        <taxon>Sphingobacteriia</taxon>
        <taxon>Sphingobacteriales</taxon>
        <taxon>Sphingobacteriaceae</taxon>
        <taxon>Sphingobacterium</taxon>
    </lineage>
</organism>
<dbReference type="RefSeq" id="WP_190301513.1">
    <property type="nucleotide sequence ID" value="NZ_JACOIJ010000004.1"/>
</dbReference>
<gene>
    <name evidence="4" type="ORF">H8B04_04040</name>
</gene>
<evidence type="ECO:0000313" key="4">
    <source>
        <dbReference type="EMBL" id="MBD1428747.1"/>
    </source>
</evidence>
<name>A0ABR7YBT2_9SPHI</name>
<evidence type="ECO:0000256" key="1">
    <source>
        <dbReference type="ARBA" id="ARBA00023125"/>
    </source>
</evidence>
<accession>A0ABR7YBT2</accession>
<dbReference type="Proteomes" id="UP000651271">
    <property type="component" value="Unassembled WGS sequence"/>
</dbReference>